<reference evidence="5" key="1">
    <citation type="submission" date="2015-12" db="EMBL/GenBank/DDBJ databases">
        <title>Update maize B73 reference genome by single molecule sequencing technologies.</title>
        <authorList>
            <consortium name="Maize Genome Sequencing Project"/>
            <person name="Ware D."/>
        </authorList>
    </citation>
    <scope>NUCLEOTIDE SEQUENCE [LARGE SCALE GENOMIC DNA]</scope>
    <source>
        <strain evidence="5">cv. B73</strain>
    </source>
</reference>
<reference evidence="4" key="2">
    <citation type="submission" date="2019-07" db="EMBL/GenBank/DDBJ databases">
        <authorList>
            <person name="Seetharam A."/>
            <person name="Woodhouse M."/>
            <person name="Cannon E."/>
        </authorList>
    </citation>
    <scope>NUCLEOTIDE SEQUENCE [LARGE SCALE GENOMIC DNA]</scope>
    <source>
        <strain evidence="4">cv. B73</strain>
    </source>
</reference>
<dbReference type="Gene3D" id="1.10.150.300">
    <property type="entry name" value="TGS-like domain"/>
    <property type="match status" value="1"/>
</dbReference>
<reference evidence="4" key="3">
    <citation type="submission" date="2021-05" db="UniProtKB">
        <authorList>
            <consortium name="EnsemblPlants"/>
        </authorList>
    </citation>
    <scope>IDENTIFICATION</scope>
    <source>
        <strain evidence="4">cv. B73</strain>
    </source>
</reference>
<dbReference type="Proteomes" id="UP000007305">
    <property type="component" value="Chromosome 3"/>
</dbReference>
<dbReference type="Gene3D" id="1.25.40.10">
    <property type="entry name" value="Tetratricopeptide repeat domain"/>
    <property type="match status" value="1"/>
</dbReference>
<dbReference type="InterPro" id="IPR023192">
    <property type="entry name" value="TGS-like_dom_sf"/>
</dbReference>
<accession>A0A804MZJ2</accession>
<evidence type="ECO:0000313" key="4">
    <source>
        <dbReference type="EnsemblPlants" id="Zm00001eb123290_P001"/>
    </source>
</evidence>
<dbReference type="PANTHER" id="PTHR47926">
    <property type="entry name" value="PENTATRICOPEPTIDE REPEAT-CONTAINING PROTEIN"/>
    <property type="match status" value="1"/>
</dbReference>
<dbReference type="PANTHER" id="PTHR47926:SF359">
    <property type="entry name" value="PENTACOTRIPEPTIDE-REPEAT REGION OF PRORP DOMAIN-CONTAINING PROTEIN"/>
    <property type="match status" value="1"/>
</dbReference>
<dbReference type="InterPro" id="IPR011990">
    <property type="entry name" value="TPR-like_helical_dom_sf"/>
</dbReference>
<feature type="repeat" description="PPR" evidence="3">
    <location>
        <begin position="69"/>
        <end position="103"/>
    </location>
</feature>
<dbReference type="InParanoid" id="A0A804MZJ2"/>
<keyword evidence="1" id="KW-0677">Repeat</keyword>
<name>A0A804MZJ2_MAIZE</name>
<dbReference type="PROSITE" id="PS51375">
    <property type="entry name" value="PPR"/>
    <property type="match status" value="1"/>
</dbReference>
<dbReference type="EnsemblPlants" id="Zm00001eb123290_T001">
    <property type="protein sequence ID" value="Zm00001eb123290_P001"/>
    <property type="gene ID" value="Zm00001eb123290"/>
</dbReference>
<keyword evidence="2" id="KW-0809">Transit peptide</keyword>
<sequence length="197" mass="22582">MKVLPDQQTFLALLRSVERLSAGRQVHAHVVVSGLHSRVYLRNSLIKMYIDAGDVETTELMFRSALVLDTVSCNIMISRYVNEGCTLMALWFFRDMASRGIVVDQYTAVALLTCCGRLKNKIIGRAFEDAEITHVDDKVDPIRDMETISEELRLKFSLDFDIEFMKKKLKDLGKPMKRSNDKLLKIEHELCERIDPA</sequence>
<evidence type="ECO:0000256" key="3">
    <source>
        <dbReference type="PROSITE-ProRule" id="PRU00708"/>
    </source>
</evidence>
<dbReference type="GO" id="GO:0009451">
    <property type="term" value="P:RNA modification"/>
    <property type="evidence" value="ECO:0007669"/>
    <property type="project" value="InterPro"/>
</dbReference>
<evidence type="ECO:0008006" key="6">
    <source>
        <dbReference type="Google" id="ProtNLM"/>
    </source>
</evidence>
<dbReference type="FunFam" id="1.25.40.10:FF:001384">
    <property type="entry name" value="Pentatricopeptide repeat-containing protein mitochondrial"/>
    <property type="match status" value="1"/>
</dbReference>
<evidence type="ECO:0000256" key="1">
    <source>
        <dbReference type="ARBA" id="ARBA00022737"/>
    </source>
</evidence>
<dbReference type="InterPro" id="IPR046960">
    <property type="entry name" value="PPR_At4g14850-like_plant"/>
</dbReference>
<evidence type="ECO:0000313" key="5">
    <source>
        <dbReference type="Proteomes" id="UP000007305"/>
    </source>
</evidence>
<organism evidence="4 5">
    <name type="scientific">Zea mays</name>
    <name type="common">Maize</name>
    <dbReference type="NCBI Taxonomy" id="4577"/>
    <lineage>
        <taxon>Eukaryota</taxon>
        <taxon>Viridiplantae</taxon>
        <taxon>Streptophyta</taxon>
        <taxon>Embryophyta</taxon>
        <taxon>Tracheophyta</taxon>
        <taxon>Spermatophyta</taxon>
        <taxon>Magnoliopsida</taxon>
        <taxon>Liliopsida</taxon>
        <taxon>Poales</taxon>
        <taxon>Poaceae</taxon>
        <taxon>PACMAD clade</taxon>
        <taxon>Panicoideae</taxon>
        <taxon>Andropogonodae</taxon>
        <taxon>Andropogoneae</taxon>
        <taxon>Tripsacinae</taxon>
        <taxon>Zea</taxon>
    </lineage>
</organism>
<dbReference type="Gramene" id="Zm00001eb123290_T001">
    <property type="protein sequence ID" value="Zm00001eb123290_P001"/>
    <property type="gene ID" value="Zm00001eb123290"/>
</dbReference>
<dbReference type="FunCoup" id="A0A804MZJ2">
    <property type="interactions" value="468"/>
</dbReference>
<proteinExistence type="predicted"/>
<dbReference type="Pfam" id="PF13041">
    <property type="entry name" value="PPR_2"/>
    <property type="match status" value="1"/>
</dbReference>
<dbReference type="GO" id="GO:0003723">
    <property type="term" value="F:RNA binding"/>
    <property type="evidence" value="ECO:0007669"/>
    <property type="project" value="InterPro"/>
</dbReference>
<dbReference type="NCBIfam" id="TIGR00756">
    <property type="entry name" value="PPR"/>
    <property type="match status" value="1"/>
</dbReference>
<keyword evidence="5" id="KW-1185">Reference proteome</keyword>
<dbReference type="AlphaFoldDB" id="A0A804MZJ2"/>
<dbReference type="InterPro" id="IPR002885">
    <property type="entry name" value="PPR_rpt"/>
</dbReference>
<evidence type="ECO:0000256" key="2">
    <source>
        <dbReference type="ARBA" id="ARBA00022946"/>
    </source>
</evidence>
<protein>
    <recommendedName>
        <fullName evidence="6">Pentatricopeptide repeat-containing protein</fullName>
    </recommendedName>
</protein>